<gene>
    <name evidence="1" type="ORF">GCM10007857_66860</name>
</gene>
<dbReference type="EMBL" id="BSOW01000030">
    <property type="protein sequence ID" value="GLR89972.1"/>
    <property type="molecule type" value="Genomic_DNA"/>
</dbReference>
<reference evidence="2" key="1">
    <citation type="journal article" date="2019" name="Int. J. Syst. Evol. Microbiol.">
        <title>The Global Catalogue of Microorganisms (GCM) 10K type strain sequencing project: providing services to taxonomists for standard genome sequencing and annotation.</title>
        <authorList>
            <consortium name="The Broad Institute Genomics Platform"/>
            <consortium name="The Broad Institute Genome Sequencing Center for Infectious Disease"/>
            <person name="Wu L."/>
            <person name="Ma J."/>
        </authorList>
    </citation>
    <scope>NUCLEOTIDE SEQUENCE [LARGE SCALE GENOMIC DNA]</scope>
    <source>
        <strain evidence="2">NBRC 102520</strain>
    </source>
</reference>
<evidence type="ECO:0000313" key="2">
    <source>
        <dbReference type="Proteomes" id="UP001156905"/>
    </source>
</evidence>
<dbReference type="Proteomes" id="UP001156905">
    <property type="component" value="Unassembled WGS sequence"/>
</dbReference>
<evidence type="ECO:0000313" key="1">
    <source>
        <dbReference type="EMBL" id="GLR89972.1"/>
    </source>
</evidence>
<comment type="caution">
    <text evidence="1">The sequence shown here is derived from an EMBL/GenBank/DDBJ whole genome shotgun (WGS) entry which is preliminary data.</text>
</comment>
<name>A0ABQ6BCW2_9BRAD</name>
<organism evidence="1 2">
    <name type="scientific">Bradyrhizobium iriomotense</name>
    <dbReference type="NCBI Taxonomy" id="441950"/>
    <lineage>
        <taxon>Bacteria</taxon>
        <taxon>Pseudomonadati</taxon>
        <taxon>Pseudomonadota</taxon>
        <taxon>Alphaproteobacteria</taxon>
        <taxon>Hyphomicrobiales</taxon>
        <taxon>Nitrobacteraceae</taxon>
        <taxon>Bradyrhizobium</taxon>
    </lineage>
</organism>
<proteinExistence type="predicted"/>
<keyword evidence="2" id="KW-1185">Reference proteome</keyword>
<accession>A0ABQ6BCW2</accession>
<sequence>MPPSLVEIAERISQENRQKSSGSVSDVALERVIYVHNSAPPFLFPVTSLATGVETKLQDTTLNRVVMFEARRDS</sequence>
<protein>
    <submittedName>
        <fullName evidence="1">Uncharacterized protein</fullName>
    </submittedName>
</protein>